<sequence>MGTLERRKQEKEIIRRKIIDTASEILTSEGYENLSIRKIANKIEYSPGIIYHYFKDKAEIVTYIVEEGYGKILKSITSINLDPENPEKTIEEGLRNYINLMLEMPEQFKTILMSDIEAIKEKVDMLSEGVSKDRGSMQGLCNLVELGMKKGKFRKMDVELTAQIIWTSTHGLLSRLILEKNIPDKQKERLINQHFNILIHGLLK</sequence>
<evidence type="ECO:0000259" key="3">
    <source>
        <dbReference type="PROSITE" id="PS50977"/>
    </source>
</evidence>
<name>A0A1M6F705_9CLOT</name>
<evidence type="ECO:0000313" key="5">
    <source>
        <dbReference type="Proteomes" id="UP000184310"/>
    </source>
</evidence>
<dbReference type="InterPro" id="IPR001647">
    <property type="entry name" value="HTH_TetR"/>
</dbReference>
<dbReference type="STRING" id="1121302.SAMN02745163_01052"/>
<proteinExistence type="predicted"/>
<dbReference type="RefSeq" id="WP_072985619.1">
    <property type="nucleotide sequence ID" value="NZ_FQZB01000005.1"/>
</dbReference>
<protein>
    <submittedName>
        <fullName evidence="4">Transcriptional regulator, TetR family</fullName>
    </submittedName>
</protein>
<feature type="DNA-binding region" description="H-T-H motif" evidence="2">
    <location>
        <begin position="35"/>
        <end position="54"/>
    </location>
</feature>
<dbReference type="PANTHER" id="PTHR43479">
    <property type="entry name" value="ACREF/ENVCD OPERON REPRESSOR-RELATED"/>
    <property type="match status" value="1"/>
</dbReference>
<evidence type="ECO:0000256" key="2">
    <source>
        <dbReference type="PROSITE-ProRule" id="PRU00335"/>
    </source>
</evidence>
<dbReference type="SUPFAM" id="SSF48498">
    <property type="entry name" value="Tetracyclin repressor-like, C-terminal domain"/>
    <property type="match status" value="1"/>
</dbReference>
<dbReference type="PRINTS" id="PR00455">
    <property type="entry name" value="HTHTETR"/>
</dbReference>
<accession>A0A1M6F705</accession>
<dbReference type="GO" id="GO:0003677">
    <property type="term" value="F:DNA binding"/>
    <property type="evidence" value="ECO:0007669"/>
    <property type="project" value="UniProtKB-UniRule"/>
</dbReference>
<evidence type="ECO:0000313" key="4">
    <source>
        <dbReference type="EMBL" id="SHI93442.1"/>
    </source>
</evidence>
<dbReference type="OrthoDB" id="9814200at2"/>
<dbReference type="InterPro" id="IPR036271">
    <property type="entry name" value="Tet_transcr_reg_TetR-rel_C_sf"/>
</dbReference>
<gene>
    <name evidence="4" type="ORF">SAMN02745163_01052</name>
</gene>
<keyword evidence="1 2" id="KW-0238">DNA-binding</keyword>
<dbReference type="InterPro" id="IPR050624">
    <property type="entry name" value="HTH-type_Tx_Regulator"/>
</dbReference>
<dbReference type="SUPFAM" id="SSF46689">
    <property type="entry name" value="Homeodomain-like"/>
    <property type="match status" value="1"/>
</dbReference>
<dbReference type="EMBL" id="FQZB01000005">
    <property type="protein sequence ID" value="SHI93442.1"/>
    <property type="molecule type" value="Genomic_DNA"/>
</dbReference>
<dbReference type="Pfam" id="PF00440">
    <property type="entry name" value="TetR_N"/>
    <property type="match status" value="1"/>
</dbReference>
<keyword evidence="5" id="KW-1185">Reference proteome</keyword>
<dbReference type="Gene3D" id="1.10.357.10">
    <property type="entry name" value="Tetracycline Repressor, domain 2"/>
    <property type="match status" value="1"/>
</dbReference>
<reference evidence="4 5" key="1">
    <citation type="submission" date="2016-11" db="EMBL/GenBank/DDBJ databases">
        <authorList>
            <person name="Jaros S."/>
            <person name="Januszkiewicz K."/>
            <person name="Wedrychowicz H."/>
        </authorList>
    </citation>
    <scope>NUCLEOTIDE SEQUENCE [LARGE SCALE GENOMIC DNA]</scope>
    <source>
        <strain evidence="4 5">DSM 21758</strain>
    </source>
</reference>
<dbReference type="Proteomes" id="UP000184310">
    <property type="component" value="Unassembled WGS sequence"/>
</dbReference>
<evidence type="ECO:0000256" key="1">
    <source>
        <dbReference type="ARBA" id="ARBA00023125"/>
    </source>
</evidence>
<dbReference type="InterPro" id="IPR009057">
    <property type="entry name" value="Homeodomain-like_sf"/>
</dbReference>
<dbReference type="PANTHER" id="PTHR43479:SF11">
    <property type="entry name" value="ACREF_ENVCD OPERON REPRESSOR-RELATED"/>
    <property type="match status" value="1"/>
</dbReference>
<dbReference type="PROSITE" id="PS50977">
    <property type="entry name" value="HTH_TETR_2"/>
    <property type="match status" value="1"/>
</dbReference>
<organism evidence="4 5">
    <name type="scientific">Clostridium cavendishii DSM 21758</name>
    <dbReference type="NCBI Taxonomy" id="1121302"/>
    <lineage>
        <taxon>Bacteria</taxon>
        <taxon>Bacillati</taxon>
        <taxon>Bacillota</taxon>
        <taxon>Clostridia</taxon>
        <taxon>Eubacteriales</taxon>
        <taxon>Clostridiaceae</taxon>
        <taxon>Clostridium</taxon>
    </lineage>
</organism>
<dbReference type="Gene3D" id="1.10.10.60">
    <property type="entry name" value="Homeodomain-like"/>
    <property type="match status" value="1"/>
</dbReference>
<feature type="domain" description="HTH tetR-type" evidence="3">
    <location>
        <begin position="12"/>
        <end position="72"/>
    </location>
</feature>
<dbReference type="AlphaFoldDB" id="A0A1M6F705"/>